<reference evidence="2 3" key="1">
    <citation type="submission" date="2014-07" db="EMBL/GenBank/DDBJ databases">
        <title>Draft Genome Sequence of Gephyronic Acid Producer, Cystobacter violaceus Strain Cb vi76.</title>
        <authorList>
            <person name="Stevens D.C."/>
            <person name="Young J."/>
            <person name="Carmichael R."/>
            <person name="Tan J."/>
            <person name="Taylor R.E."/>
        </authorList>
    </citation>
    <scope>NUCLEOTIDE SEQUENCE [LARGE SCALE GENOMIC DNA]</scope>
    <source>
        <strain evidence="2 3">Cb vi76</strain>
    </source>
</reference>
<comment type="caution">
    <text evidence="2">The sequence shown here is derived from an EMBL/GenBank/DDBJ whole genome shotgun (WGS) entry which is preliminary data.</text>
</comment>
<dbReference type="Proteomes" id="UP000028547">
    <property type="component" value="Unassembled WGS sequence"/>
</dbReference>
<gene>
    <name evidence="2" type="ORF">Q664_50430</name>
</gene>
<proteinExistence type="predicted"/>
<dbReference type="RefSeq" id="WP_043413687.1">
    <property type="nucleotide sequence ID" value="NZ_JPMI01000394.1"/>
</dbReference>
<name>A0A084SF65_9BACT</name>
<dbReference type="InterPro" id="IPR041916">
    <property type="entry name" value="Anti_sigma_zinc_sf"/>
</dbReference>
<dbReference type="Gene3D" id="1.10.10.1320">
    <property type="entry name" value="Anti-sigma factor, zinc-finger domain"/>
    <property type="match status" value="1"/>
</dbReference>
<dbReference type="AlphaFoldDB" id="A0A084SF65"/>
<dbReference type="InterPro" id="IPR027383">
    <property type="entry name" value="Znf_put"/>
</dbReference>
<dbReference type="Pfam" id="PF13490">
    <property type="entry name" value="zf-HC2"/>
    <property type="match status" value="1"/>
</dbReference>
<organism evidence="2 3">
    <name type="scientific">Archangium violaceum Cb vi76</name>
    <dbReference type="NCBI Taxonomy" id="1406225"/>
    <lineage>
        <taxon>Bacteria</taxon>
        <taxon>Pseudomonadati</taxon>
        <taxon>Myxococcota</taxon>
        <taxon>Myxococcia</taxon>
        <taxon>Myxococcales</taxon>
        <taxon>Cystobacterineae</taxon>
        <taxon>Archangiaceae</taxon>
        <taxon>Archangium</taxon>
    </lineage>
</organism>
<evidence type="ECO:0000313" key="3">
    <source>
        <dbReference type="Proteomes" id="UP000028547"/>
    </source>
</evidence>
<dbReference type="EMBL" id="JPMI01000394">
    <property type="protein sequence ID" value="KFA87100.1"/>
    <property type="molecule type" value="Genomic_DNA"/>
</dbReference>
<feature type="domain" description="Putative zinc-finger" evidence="1">
    <location>
        <begin position="4"/>
        <end position="37"/>
    </location>
</feature>
<sequence length="79" mass="8921">MYTCKDAINLLLNFLDGEMTPEESRHLKEHLSGCAPCVDFLRTYKATPGLCKRAMAQQMPKEVSAKLTEYLRARIKSAS</sequence>
<evidence type="ECO:0000313" key="2">
    <source>
        <dbReference type="EMBL" id="KFA87100.1"/>
    </source>
</evidence>
<accession>A0A084SF65</accession>
<evidence type="ECO:0000259" key="1">
    <source>
        <dbReference type="Pfam" id="PF13490"/>
    </source>
</evidence>
<protein>
    <recommendedName>
        <fullName evidence="1">Putative zinc-finger domain-containing protein</fullName>
    </recommendedName>
</protein>